<keyword evidence="1" id="KW-0812">Transmembrane</keyword>
<proteinExistence type="predicted"/>
<comment type="caution">
    <text evidence="6">The sequence shown here is derived from an EMBL/GenBank/DDBJ whole genome shotgun (WGS) entry which is preliminary data.</text>
</comment>
<feature type="domain" description="ComC supersandwich" evidence="3">
    <location>
        <begin position="1104"/>
        <end position="1298"/>
    </location>
</feature>
<dbReference type="Pfam" id="PF23033">
    <property type="entry name" value="DUF7034"/>
    <property type="match status" value="1"/>
</dbReference>
<organism evidence="6 7">
    <name type="scientific">Polysphondylium violaceum</name>
    <dbReference type="NCBI Taxonomy" id="133409"/>
    <lineage>
        <taxon>Eukaryota</taxon>
        <taxon>Amoebozoa</taxon>
        <taxon>Evosea</taxon>
        <taxon>Eumycetozoa</taxon>
        <taxon>Dictyostelia</taxon>
        <taxon>Dictyosteliales</taxon>
        <taxon>Dictyosteliaceae</taxon>
        <taxon>Polysphondylium</taxon>
    </lineage>
</organism>
<reference evidence="6" key="1">
    <citation type="submission" date="2020-01" db="EMBL/GenBank/DDBJ databases">
        <title>Development of genomics and gene disruption for Polysphondylium violaceum indicates a role for the polyketide synthase stlB in stalk morphogenesis.</title>
        <authorList>
            <person name="Narita B."/>
            <person name="Kawabe Y."/>
            <person name="Kin K."/>
            <person name="Saito T."/>
            <person name="Gibbs R."/>
            <person name="Kuspa A."/>
            <person name="Muzny D."/>
            <person name="Queller D."/>
            <person name="Richards S."/>
            <person name="Strassman J."/>
            <person name="Sucgang R."/>
            <person name="Worley K."/>
            <person name="Schaap P."/>
        </authorList>
    </citation>
    <scope>NUCLEOTIDE SEQUENCE</scope>
    <source>
        <strain evidence="6">QSvi11</strain>
    </source>
</reference>
<name>A0A8J4PNM6_9MYCE</name>
<evidence type="ECO:0000313" key="7">
    <source>
        <dbReference type="Proteomes" id="UP000695562"/>
    </source>
</evidence>
<keyword evidence="1" id="KW-1133">Transmembrane helix</keyword>
<evidence type="ECO:0000256" key="2">
    <source>
        <dbReference type="SAM" id="SignalP"/>
    </source>
</evidence>
<evidence type="ECO:0000259" key="5">
    <source>
        <dbReference type="Pfam" id="PF24893"/>
    </source>
</evidence>
<feature type="transmembrane region" description="Helical" evidence="1">
    <location>
        <begin position="1326"/>
        <end position="1349"/>
    </location>
</feature>
<feature type="domain" description="DUF7034" evidence="4">
    <location>
        <begin position="769"/>
        <end position="882"/>
    </location>
</feature>
<feature type="chain" id="PRO_5035271350" description="EGF-like domain-containing protein" evidence="2">
    <location>
        <begin position="25"/>
        <end position="1366"/>
    </location>
</feature>
<dbReference type="OrthoDB" id="20118at2759"/>
<dbReference type="EMBL" id="AJWJ01000396">
    <property type="protein sequence ID" value="KAF2071245.1"/>
    <property type="molecule type" value="Genomic_DNA"/>
</dbReference>
<dbReference type="PANTHER" id="PTHR31378">
    <property type="entry name" value="EGF-LIKE DOMAIN-CONTAINING PROTEIN-RELATED-RELATED"/>
    <property type="match status" value="1"/>
</dbReference>
<evidence type="ECO:0000259" key="3">
    <source>
        <dbReference type="Pfam" id="PF22933"/>
    </source>
</evidence>
<feature type="domain" description="DUF7743" evidence="5">
    <location>
        <begin position="420"/>
        <end position="531"/>
    </location>
</feature>
<sequence>MMAMKKYTVIVFLILIGSLVSVSGGIAYPILPYGIEPYANSNDECSFEYLIQDTIVLLGGASIQSCKLQGLPTVPCDFTVLKSISNAFTIKINTLLTSNLLPYNKFDVDFVLSNSTIKSIATFNSDGMPLDYTCLKIPTTYPTVSILGAPRLLNTSYSISNYKFQTYLEMDDSFIRPLDDSFFILSNMTGFGMTSKYIDNKLYLLTFIFNSGVSSFPETFSFQVSLTVVPVFSPVALGDYSKVKMGSSMKTTFPCVPNTGNVITYRSLDPTATSVIPVFEQDYIPMFGDSFGFMSLFTLNSKAMTPNYIHQNQWKQMADFSFPDPSSSQIDVSTVNYSPGISLSFRIVTRSDQGNYRFSFYMDELKIPQYYYYPFGLISVSDNEKIFILPTLVRLYQNQVVFNFGVTSYSHLSLSIINSTDSIAPKIESYFLEIINETISVLNLEFSDDISGFYYAAIQTDAHTYFVKGNNLVFGNSLLGHYEIYVPFKKSTSFNISIVDNTGNNQAYSNEYLFHNIGVPNLVSQPLLSSLLSVFYFNVNTVSVSNNPVNVILYLSLKNNNIELNSLLLRVFISQLANPLDIVGSFNVGNDLYQFQFTIPQKVMSSYLNYSLFINEQEIGSDILMGKFGNSAEVYIDNSGDFDMMPPIVLSASVSPNSTDDSPLLVFSLSFNEPKKKVIAQIAGDYDVLGRNFTFTDHQSVIINFKIEANRCRPQTYFINYLYTEDMYGNKGEYIRDSTTIVNGFYSFIDSLQYPYVSCPNNAIDSEYPSITSLSIQQLDSDPFKQLVLVNFTVFDEVPGVSTDNVPLCVFSASDNEFLSIYGQNISINSNGSINYQCLFNIPIGYGTNMFLSIYGISDLHFNYIGYNSDTLGLFNLPYSFNLAPISHPIITSTSSLEQSSEKLIIYGRNFVSSGGSILIDIVYYFNNGLESSETLPLSIITGTTLVLNNLPTANQYKLSVRETTYNLSSNVVILKGPLSSSSSSDNNYSSSSIELCNSDCGAPLGYGQCLNGICHCTPPYIGLDCKSPPAPTPTTTISNCKSDCGSALGYGSCINGACLCESNHSGLDCKSLIDTDTQIIPDPKKPFVNVTKNESSQLQYTSFISVLSLRELDNNNNLVSNYEFNEDKWILIHNNQNQHQYKYIINNLFNTTIVSTIEIFNQTTTVTFANQKLIMNPSTIKFTFNITSYPFSKSTNSLQLVMNVGLESNEKIACSYKEFVDDNQSEYIKIQIQDRSLFGRFIKFGFIDGRQRQITNQQIDIGSKQFSKQSTSDQSFIALNIPFYTNYSLLDPDFSVLLESINAGDLENSICTIDNSKKKLTNAQIAGVVIGGIVFLIVLILFIIFALSKKGNSNIAIKLRKIVGN</sequence>
<evidence type="ECO:0000313" key="6">
    <source>
        <dbReference type="EMBL" id="KAF2071245.1"/>
    </source>
</evidence>
<protein>
    <recommendedName>
        <fullName evidence="8">EGF-like domain-containing protein</fullName>
    </recommendedName>
</protein>
<keyword evidence="1" id="KW-0472">Membrane</keyword>
<keyword evidence="7" id="KW-1185">Reference proteome</keyword>
<keyword evidence="2" id="KW-0732">Signal</keyword>
<dbReference type="Proteomes" id="UP000695562">
    <property type="component" value="Unassembled WGS sequence"/>
</dbReference>
<evidence type="ECO:0008006" key="8">
    <source>
        <dbReference type="Google" id="ProtNLM"/>
    </source>
</evidence>
<evidence type="ECO:0000256" key="1">
    <source>
        <dbReference type="SAM" id="Phobius"/>
    </source>
</evidence>
<dbReference type="PANTHER" id="PTHR31378:SF17">
    <property type="match status" value="1"/>
</dbReference>
<gene>
    <name evidence="6" type="ORF">CYY_007427</name>
</gene>
<evidence type="ECO:0000259" key="4">
    <source>
        <dbReference type="Pfam" id="PF23033"/>
    </source>
</evidence>
<dbReference type="Pfam" id="PF22933">
    <property type="entry name" value="ComC_SSD"/>
    <property type="match status" value="1"/>
</dbReference>
<dbReference type="InterPro" id="IPR054484">
    <property type="entry name" value="ComC_SSD"/>
</dbReference>
<dbReference type="Pfam" id="PF24893">
    <property type="entry name" value="DUF7743"/>
    <property type="match status" value="1"/>
</dbReference>
<dbReference type="InterPro" id="IPR055462">
    <property type="entry name" value="DUF7034"/>
</dbReference>
<accession>A0A8J4PNM6</accession>
<dbReference type="InterPro" id="IPR056645">
    <property type="entry name" value="DUF7743"/>
</dbReference>
<feature type="signal peptide" evidence="2">
    <location>
        <begin position="1"/>
        <end position="24"/>
    </location>
</feature>